<reference evidence="1 2" key="1">
    <citation type="submission" date="2007-03" db="EMBL/GenBank/DDBJ databases">
        <authorList>
            <person name="Fulton L."/>
            <person name="Clifton S."/>
            <person name="Fulton B."/>
            <person name="Xu J."/>
            <person name="Minx P."/>
            <person name="Pepin K.H."/>
            <person name="Johnson M."/>
            <person name="Thiruvilangam P."/>
            <person name="Bhonagiri V."/>
            <person name="Nash W.E."/>
            <person name="Mardis E.R."/>
            <person name="Wilson R.K."/>
        </authorList>
    </citation>
    <scope>NUCLEOTIDE SEQUENCE [LARGE SCALE GENOMIC DNA]</scope>
    <source>
        <strain evidence="1 2">ATCC 29174</strain>
    </source>
</reference>
<comment type="caution">
    <text evidence="1">The sequence shown here is derived from an EMBL/GenBank/DDBJ whole genome shotgun (WGS) entry which is preliminary data.</text>
</comment>
<dbReference type="EMBL" id="AAVO02000015">
    <property type="protein sequence ID" value="EDM86441.1"/>
    <property type="molecule type" value="Genomic_DNA"/>
</dbReference>
<dbReference type="Proteomes" id="UP000006002">
    <property type="component" value="Unassembled WGS sequence"/>
</dbReference>
<proteinExistence type="predicted"/>
<accession>A5ZVL3</accession>
<protein>
    <submittedName>
        <fullName evidence="1">Uncharacterized protein</fullName>
    </submittedName>
</protein>
<evidence type="ECO:0000313" key="2">
    <source>
        <dbReference type="Proteomes" id="UP000006002"/>
    </source>
</evidence>
<reference evidence="1 2" key="2">
    <citation type="submission" date="2007-04" db="EMBL/GenBank/DDBJ databases">
        <title>Draft genome sequence of Ruminococcus obeum (ATCC 29174).</title>
        <authorList>
            <person name="Sudarsanam P."/>
            <person name="Ley R."/>
            <person name="Guruge J."/>
            <person name="Turnbaugh P.J."/>
            <person name="Mahowald M."/>
            <person name="Liep D."/>
            <person name="Gordon J."/>
        </authorList>
    </citation>
    <scope>NUCLEOTIDE SEQUENCE [LARGE SCALE GENOMIC DNA]</scope>
    <source>
        <strain evidence="1 2">ATCC 29174</strain>
    </source>
</reference>
<organism evidence="1 2">
    <name type="scientific">Blautia obeum ATCC 29174</name>
    <dbReference type="NCBI Taxonomy" id="411459"/>
    <lineage>
        <taxon>Bacteria</taxon>
        <taxon>Bacillati</taxon>
        <taxon>Bacillota</taxon>
        <taxon>Clostridia</taxon>
        <taxon>Lachnospirales</taxon>
        <taxon>Lachnospiraceae</taxon>
        <taxon>Blautia</taxon>
    </lineage>
</organism>
<name>A5ZVL3_9FIRM</name>
<sequence length="116" mass="13182">MKCILWGMQMEVIHSRDNQTIVEIFTGNAVKLLWKLWIDTDCQAILADEISVFKAGQMTGICTEAYSASECKCGWLFCHMSYLLLAVGTCPQAKKIPNIFARRVTVTSNTYRQLLR</sequence>
<dbReference type="AlphaFoldDB" id="A5ZVL3"/>
<dbReference type="HOGENOM" id="CLU_2092060_0_0_9"/>
<gene>
    <name evidence="1" type="ORF">RUMOBE_03056</name>
</gene>
<evidence type="ECO:0000313" key="1">
    <source>
        <dbReference type="EMBL" id="EDM86441.1"/>
    </source>
</evidence>